<dbReference type="GO" id="GO:0043531">
    <property type="term" value="F:ADP binding"/>
    <property type="evidence" value="ECO:0007669"/>
    <property type="project" value="InterPro"/>
</dbReference>
<dbReference type="SUPFAM" id="SSF52540">
    <property type="entry name" value="P-loop containing nucleoside triphosphate hydrolases"/>
    <property type="match status" value="1"/>
</dbReference>
<dbReference type="OrthoDB" id="649712at2759"/>
<dbReference type="EMBL" id="CAJGYO010000362">
    <property type="protein sequence ID" value="CAD6341982.1"/>
    <property type="molecule type" value="Genomic_DNA"/>
</dbReference>
<gene>
    <name evidence="2" type="ORF">NCGR_LOCUS66080</name>
</gene>
<feature type="domain" description="NB-ARC" evidence="1">
    <location>
        <begin position="173"/>
        <end position="329"/>
    </location>
</feature>
<dbReference type="InterPro" id="IPR002182">
    <property type="entry name" value="NB-ARC"/>
</dbReference>
<dbReference type="PANTHER" id="PTHR33377:SF92">
    <property type="entry name" value="NB-ARC DOMAIN-CONTAINING PROTEIN"/>
    <property type="match status" value="1"/>
</dbReference>
<dbReference type="AlphaFoldDB" id="A0A811SN28"/>
<dbReference type="Gene3D" id="3.40.50.300">
    <property type="entry name" value="P-loop containing nucleotide triphosphate hydrolases"/>
    <property type="match status" value="1"/>
</dbReference>
<comment type="caution">
    <text evidence="2">The sequence shown here is derived from an EMBL/GenBank/DDBJ whole genome shotgun (WGS) entry which is preliminary data.</text>
</comment>
<dbReference type="Pfam" id="PF00931">
    <property type="entry name" value="NB-ARC"/>
    <property type="match status" value="1"/>
</dbReference>
<evidence type="ECO:0000259" key="1">
    <source>
        <dbReference type="Pfam" id="PF00931"/>
    </source>
</evidence>
<evidence type="ECO:0000313" key="2">
    <source>
        <dbReference type="EMBL" id="CAD6341982.1"/>
    </source>
</evidence>
<dbReference type="Proteomes" id="UP000604825">
    <property type="component" value="Unassembled WGS sequence"/>
</dbReference>
<dbReference type="InterPro" id="IPR027417">
    <property type="entry name" value="P-loop_NTPase"/>
</dbReference>
<sequence length="493" mass="57278">METFLSAVLGELISRSINFIINKWSTLLKLNMEESLQRALLRAQVIIEEAMGWQITNQAMLLQLGMLRDAMHRGYYALDAFRYQPHYGEDGNDPAARRFMPLSKVPSAKDPYFSSRNVQFQKQLREALDRLSSMIVDLNELVMFLMSYPRMYRQPYNMHILLGNCMFGRQMEVELVIKFLLHTQPRSSQELEVLPIVGPVRVGKSTLVTHICKDERVRDYFSEILWLCDSNFINDELACRVGCVMKHQNCMPNSNRGNRLLVVIELSGDLYEDAWNRLYLASKQSFPCGSKIIVTSCSDKIAKFGTTPALTLKFLSKEAYWYFFKTLTFGSMDPEKHPSLAQLAMEIARLQYGSFHGAYIMSYLLRDNLNIHFWRKVLSFLRRAIQKHVSEFGVHHFDLLKQNRPALIGRMAKPSEDFMICHQNHRSSQEEVPEIRIKDLLYGSIKRHGKFEVLVWRSQLAPYYSYVDTCEIRERKITGAKRKRSMKDGATLC</sequence>
<organism evidence="2 3">
    <name type="scientific">Miscanthus lutarioriparius</name>
    <dbReference type="NCBI Taxonomy" id="422564"/>
    <lineage>
        <taxon>Eukaryota</taxon>
        <taxon>Viridiplantae</taxon>
        <taxon>Streptophyta</taxon>
        <taxon>Embryophyta</taxon>
        <taxon>Tracheophyta</taxon>
        <taxon>Spermatophyta</taxon>
        <taxon>Magnoliopsida</taxon>
        <taxon>Liliopsida</taxon>
        <taxon>Poales</taxon>
        <taxon>Poaceae</taxon>
        <taxon>PACMAD clade</taxon>
        <taxon>Panicoideae</taxon>
        <taxon>Andropogonodae</taxon>
        <taxon>Andropogoneae</taxon>
        <taxon>Saccharinae</taxon>
        <taxon>Miscanthus</taxon>
    </lineage>
</organism>
<evidence type="ECO:0000313" key="3">
    <source>
        <dbReference type="Proteomes" id="UP000604825"/>
    </source>
</evidence>
<proteinExistence type="predicted"/>
<protein>
    <recommendedName>
        <fullName evidence="1">NB-ARC domain-containing protein</fullName>
    </recommendedName>
</protein>
<accession>A0A811SN28</accession>
<keyword evidence="3" id="KW-1185">Reference proteome</keyword>
<reference evidence="2" key="1">
    <citation type="submission" date="2020-10" db="EMBL/GenBank/DDBJ databases">
        <authorList>
            <person name="Han B."/>
            <person name="Lu T."/>
            <person name="Zhao Q."/>
            <person name="Huang X."/>
            <person name="Zhao Y."/>
        </authorList>
    </citation>
    <scope>NUCLEOTIDE SEQUENCE</scope>
</reference>
<name>A0A811SN28_9POAL</name>
<dbReference type="PANTHER" id="PTHR33377">
    <property type="entry name" value="OS10G0134700 PROTEIN-RELATED"/>
    <property type="match status" value="1"/>
</dbReference>